<protein>
    <submittedName>
        <fullName evidence="1">Uncharacterized protein</fullName>
    </submittedName>
</protein>
<organism evidence="1 2">
    <name type="scientific">Leucogyrophana mollusca</name>
    <dbReference type="NCBI Taxonomy" id="85980"/>
    <lineage>
        <taxon>Eukaryota</taxon>
        <taxon>Fungi</taxon>
        <taxon>Dikarya</taxon>
        <taxon>Basidiomycota</taxon>
        <taxon>Agaricomycotina</taxon>
        <taxon>Agaricomycetes</taxon>
        <taxon>Agaricomycetidae</taxon>
        <taxon>Boletales</taxon>
        <taxon>Boletales incertae sedis</taxon>
        <taxon>Leucogyrophana</taxon>
    </lineage>
</organism>
<evidence type="ECO:0000313" key="1">
    <source>
        <dbReference type="EMBL" id="KAH7922982.1"/>
    </source>
</evidence>
<dbReference type="EMBL" id="MU266466">
    <property type="protein sequence ID" value="KAH7922982.1"/>
    <property type="molecule type" value="Genomic_DNA"/>
</dbReference>
<gene>
    <name evidence="1" type="ORF">BV22DRAFT_1130994</name>
</gene>
<proteinExistence type="predicted"/>
<sequence>MSAVAGASLESRISPRVSGKRARRKSSEKWRSSPSSSPRAVNRRSSKSKNSPFRHQRAPANEELLINRLSPPELFFRISDAADDISFDLYADMPDTLARSETPELLGEVMESGAGDHDITMEEVTNDGVTNVVVPGVPSSRTTVDTQGISHGSPLQGSESGNASSSSSEAAVDSILNAVLDTLVEDAPMAPEPVDTSSSALSPAPSALVLETCRQHLVPVVMMAAKAKDSGRNLDVEQCAAMITDEHCRSLLEKAKEMKGQLDALGQRGLPSTQEVGLKREREDAPQTWDPNARARSHSGIPRKDSEATLVDVPVRKTTPKAPRAMLANIHSPALAPAPSIASPSGKNSGERGWESSSSLGLIFTSGNIPPSTSASAVSLAQTQDPCVRVVPGPREGVSVGPVNTALGSSEVHSRETQPLTRETSPASHMVSSSDHPQSTRFPRSAPGLWLVNAGLSEPDILDVEFDVSPDLFIQTTEGSSKLQATLQLLCLPADRADDVLKGLRSETPEDIHGVQSSWPGAKLVLLLNPGGKTEITWLPYDIASVLLDIICRQY</sequence>
<comment type="caution">
    <text evidence="1">The sequence shown here is derived from an EMBL/GenBank/DDBJ whole genome shotgun (WGS) entry which is preliminary data.</text>
</comment>
<evidence type="ECO:0000313" key="2">
    <source>
        <dbReference type="Proteomes" id="UP000790709"/>
    </source>
</evidence>
<reference evidence="1" key="1">
    <citation type="journal article" date="2021" name="New Phytol.">
        <title>Evolutionary innovations through gain and loss of genes in the ectomycorrhizal Boletales.</title>
        <authorList>
            <person name="Wu G."/>
            <person name="Miyauchi S."/>
            <person name="Morin E."/>
            <person name="Kuo A."/>
            <person name="Drula E."/>
            <person name="Varga T."/>
            <person name="Kohler A."/>
            <person name="Feng B."/>
            <person name="Cao Y."/>
            <person name="Lipzen A."/>
            <person name="Daum C."/>
            <person name="Hundley H."/>
            <person name="Pangilinan J."/>
            <person name="Johnson J."/>
            <person name="Barry K."/>
            <person name="LaButti K."/>
            <person name="Ng V."/>
            <person name="Ahrendt S."/>
            <person name="Min B."/>
            <person name="Choi I.G."/>
            <person name="Park H."/>
            <person name="Plett J.M."/>
            <person name="Magnuson J."/>
            <person name="Spatafora J.W."/>
            <person name="Nagy L.G."/>
            <person name="Henrissat B."/>
            <person name="Grigoriev I.V."/>
            <person name="Yang Z.L."/>
            <person name="Xu J."/>
            <person name="Martin F.M."/>
        </authorList>
    </citation>
    <scope>NUCLEOTIDE SEQUENCE</scope>
    <source>
        <strain evidence="1">KUC20120723A-06</strain>
    </source>
</reference>
<accession>A0ACB8BDW3</accession>
<keyword evidence="2" id="KW-1185">Reference proteome</keyword>
<dbReference type="Proteomes" id="UP000790709">
    <property type="component" value="Unassembled WGS sequence"/>
</dbReference>
<name>A0ACB8BDW3_9AGAM</name>